<comment type="caution">
    <text evidence="6">The sequence shown here is derived from an EMBL/GenBank/DDBJ whole genome shotgun (WGS) entry which is preliminary data.</text>
</comment>
<dbReference type="GO" id="GO:0005524">
    <property type="term" value="F:ATP binding"/>
    <property type="evidence" value="ECO:0007669"/>
    <property type="project" value="UniProtKB-KW"/>
</dbReference>
<dbReference type="Gene3D" id="3.30.420.150">
    <property type="entry name" value="Exopolyphosphatase. Domain 2"/>
    <property type="match status" value="1"/>
</dbReference>
<dbReference type="PANTHER" id="PTHR11782:SF83">
    <property type="entry name" value="GUANOSINE-DIPHOSPHATASE"/>
    <property type="match status" value="1"/>
</dbReference>
<dbReference type="GO" id="GO:0017110">
    <property type="term" value="F:nucleoside diphosphate phosphatase activity"/>
    <property type="evidence" value="ECO:0007669"/>
    <property type="project" value="TreeGrafter"/>
</dbReference>
<dbReference type="EMBL" id="CAWUPB010001160">
    <property type="protein sequence ID" value="CAK7340751.1"/>
    <property type="molecule type" value="Genomic_DNA"/>
</dbReference>
<feature type="active site" description="Proton acceptor" evidence="3">
    <location>
        <position position="156"/>
    </location>
</feature>
<evidence type="ECO:0000256" key="4">
    <source>
        <dbReference type="PIRSR" id="PIRSR600407-2"/>
    </source>
</evidence>
<evidence type="ECO:0000313" key="7">
    <source>
        <dbReference type="Proteomes" id="UP001314170"/>
    </source>
</evidence>
<organism evidence="6 7">
    <name type="scientific">Dovyalis caffra</name>
    <dbReference type="NCBI Taxonomy" id="77055"/>
    <lineage>
        <taxon>Eukaryota</taxon>
        <taxon>Viridiplantae</taxon>
        <taxon>Streptophyta</taxon>
        <taxon>Embryophyta</taxon>
        <taxon>Tracheophyta</taxon>
        <taxon>Spermatophyta</taxon>
        <taxon>Magnoliopsida</taxon>
        <taxon>eudicotyledons</taxon>
        <taxon>Gunneridae</taxon>
        <taxon>Pentapetalae</taxon>
        <taxon>rosids</taxon>
        <taxon>fabids</taxon>
        <taxon>Malpighiales</taxon>
        <taxon>Salicaceae</taxon>
        <taxon>Flacourtieae</taxon>
        <taxon>Dovyalis</taxon>
    </lineage>
</organism>
<dbReference type="CDD" id="cd24041">
    <property type="entry name" value="ASKHA_NBD_AtAPY1-like"/>
    <property type="match status" value="1"/>
</dbReference>
<reference evidence="6 7" key="1">
    <citation type="submission" date="2024-01" db="EMBL/GenBank/DDBJ databases">
        <authorList>
            <person name="Waweru B."/>
        </authorList>
    </citation>
    <scope>NUCLEOTIDE SEQUENCE [LARGE SCALE GENOMIC DNA]</scope>
</reference>
<protein>
    <recommendedName>
        <fullName evidence="8">Apyrase</fullName>
    </recommendedName>
</protein>
<name>A0AAV1RWP7_9ROSI</name>
<feature type="binding site" evidence="4">
    <location>
        <begin position="186"/>
        <end position="190"/>
    </location>
    <ligand>
        <name>ATP</name>
        <dbReference type="ChEBI" id="CHEBI:30616"/>
    </ligand>
</feature>
<accession>A0AAV1RWP7</accession>
<dbReference type="Pfam" id="PF01150">
    <property type="entry name" value="GDA1_CD39"/>
    <property type="match status" value="1"/>
</dbReference>
<evidence type="ECO:0000256" key="3">
    <source>
        <dbReference type="PIRSR" id="PIRSR600407-1"/>
    </source>
</evidence>
<evidence type="ECO:0008006" key="8">
    <source>
        <dbReference type="Google" id="ProtNLM"/>
    </source>
</evidence>
<dbReference type="PANTHER" id="PTHR11782">
    <property type="entry name" value="ADENOSINE/GUANOSINE DIPHOSPHATASE"/>
    <property type="match status" value="1"/>
</dbReference>
<dbReference type="Gene3D" id="3.30.420.40">
    <property type="match status" value="1"/>
</dbReference>
<dbReference type="GO" id="GO:0009134">
    <property type="term" value="P:nucleoside diphosphate catabolic process"/>
    <property type="evidence" value="ECO:0007669"/>
    <property type="project" value="TreeGrafter"/>
</dbReference>
<evidence type="ECO:0000256" key="2">
    <source>
        <dbReference type="ARBA" id="ARBA00022801"/>
    </source>
</evidence>
<gene>
    <name evidence="6" type="ORF">DCAF_LOCUS15837</name>
</gene>
<dbReference type="InterPro" id="IPR000407">
    <property type="entry name" value="GDA1_CD39_NTPase"/>
</dbReference>
<sequence>MPTSAHYKFTNRKIFLPSRSKVSGSDSTSYAVIFDAGSSGSRVHVFRFDQHLVLLPVGNGTDFELYVQVKPGLSSYADDPEAAADSLVPLLKEAENVVPEELRSKTPVRVGATAGLRSLEGDASELILEAVRDLIANSSSLKYEADAVSILTGSQEGSYMWIAINYLLENLGNKYPDTVGVVDLGGGSIQMAYTISEENAAIAPTVADGEDPYVEELLLKGTKYYLYVHSYLNYGLLAARAGILKVSKNSSNPCILAGYDGIYSYGGVDYKASASPSGTSFTKCRRAILKVLRVNAPCEFVNCTFGGIWNGGGGEGQKNLYVASFFFDMAAAAGFVDTDANSAEASPSDFKKAAELACETKFEDVKSKYPNAEEEDLPYLCMDLSYEYTLLVDGFGLHPRKRLTLVKQIEYQNSLIGAAWPLGSAIEADIRTKSILHEGPLDNGIYTMLFESDSSLSSA</sequence>
<dbReference type="FunFam" id="3.30.420.150:FF:000008">
    <property type="entry name" value="Apyrase 1"/>
    <property type="match status" value="1"/>
</dbReference>
<proteinExistence type="inferred from homology"/>
<keyword evidence="4" id="KW-0547">Nucleotide-binding</keyword>
<dbReference type="Proteomes" id="UP001314170">
    <property type="component" value="Unassembled WGS sequence"/>
</dbReference>
<keyword evidence="4" id="KW-0067">ATP-binding</keyword>
<evidence type="ECO:0000256" key="5">
    <source>
        <dbReference type="RuleBase" id="RU003833"/>
    </source>
</evidence>
<dbReference type="AlphaFoldDB" id="A0AAV1RWP7"/>
<dbReference type="GO" id="GO:0016020">
    <property type="term" value="C:membrane"/>
    <property type="evidence" value="ECO:0007669"/>
    <property type="project" value="TreeGrafter"/>
</dbReference>
<keyword evidence="2 5" id="KW-0378">Hydrolase</keyword>
<keyword evidence="7" id="KW-1185">Reference proteome</keyword>
<comment type="similarity">
    <text evidence="1 5">Belongs to the GDA1/CD39 NTPase family.</text>
</comment>
<dbReference type="PROSITE" id="PS01238">
    <property type="entry name" value="GDA1_CD39_NTPASE"/>
    <property type="match status" value="1"/>
</dbReference>
<evidence type="ECO:0000256" key="1">
    <source>
        <dbReference type="ARBA" id="ARBA00009283"/>
    </source>
</evidence>
<evidence type="ECO:0000313" key="6">
    <source>
        <dbReference type="EMBL" id="CAK7340751.1"/>
    </source>
</evidence>